<dbReference type="AlphaFoldDB" id="A0A3M8ARH5"/>
<proteinExistence type="inferred from homology"/>
<keyword evidence="4" id="KW-0408">Iron</keyword>
<dbReference type="PANTHER" id="PTHR30006">
    <property type="entry name" value="THIAMINE-BINDING PERIPLASMIC PROTEIN-RELATED"/>
    <property type="match status" value="1"/>
</dbReference>
<evidence type="ECO:0000256" key="1">
    <source>
        <dbReference type="ARBA" id="ARBA00008520"/>
    </source>
</evidence>
<dbReference type="SUPFAM" id="SSF53850">
    <property type="entry name" value="Periplasmic binding protein-like II"/>
    <property type="match status" value="1"/>
</dbReference>
<evidence type="ECO:0000256" key="4">
    <source>
        <dbReference type="PIRSR" id="PIRSR002825-1"/>
    </source>
</evidence>
<feature type="binding site" evidence="4">
    <location>
        <position position="250"/>
    </location>
    <ligand>
        <name>Fe cation</name>
        <dbReference type="ChEBI" id="CHEBI:24875"/>
    </ligand>
</feature>
<sequence length="369" mass="40459">MRKTSMLSLMLFTMLTVPFMAGCGAGQGESSASQPQAGTTAPKAEETAAKDKDQVVNVFTARHYEIDSKLFAEFTKQTGIKVNEVKGTAEELVERLKREGESSEADLFITVDGGVLNYAKQNGVLQPIASAEVEKNVPSQWRDPDNEWIGMATRARVIVYAKDRVKPEDLSTYEDLASDKWKGKVLVRSSSNLYNQSLVASFIELNGEQAAQDWATGLANNLARKPEGGDRDQAKAIAAKVGDVALMNTYYVGQMLHSKDAEEVKVAESVGVFFPNQNTTGTHVNISGIGLTKHAKNKDNAVKLIEYITSKEGQSMLTQGSFEFPVNAEAEKPALLKEWGEFKTQQLNFAKLGEHNKKAVELMNKAGWK</sequence>
<dbReference type="CDD" id="cd13542">
    <property type="entry name" value="PBP2_FutA1_ilke"/>
    <property type="match status" value="1"/>
</dbReference>
<keyword evidence="10" id="KW-1185">Reference proteome</keyword>
<keyword evidence="2" id="KW-0410">Iron transport</keyword>
<dbReference type="OrthoDB" id="9769319at2"/>
<dbReference type="EMBL" id="RHHN01000046">
    <property type="protein sequence ID" value="RNB53772.1"/>
    <property type="molecule type" value="Genomic_DNA"/>
</dbReference>
<reference evidence="7 10" key="2">
    <citation type="submission" date="2019-06" db="EMBL/GenBank/DDBJ databases">
        <title>Whole genome shotgun sequence of Brevibacillus agri NBRC 15538.</title>
        <authorList>
            <person name="Hosoyama A."/>
            <person name="Uohara A."/>
            <person name="Ohji S."/>
            <person name="Ichikawa N."/>
        </authorList>
    </citation>
    <scope>NUCLEOTIDE SEQUENCE [LARGE SCALE GENOMIC DNA]</scope>
    <source>
        <strain evidence="7 10">NBRC 15538</strain>
    </source>
</reference>
<name>A0A3M8ARH5_9BACL</name>
<feature type="signal peptide" evidence="6">
    <location>
        <begin position="1"/>
        <end position="21"/>
    </location>
</feature>
<keyword evidence="2" id="KW-0406">Ion transport</keyword>
<dbReference type="Gene3D" id="3.40.190.10">
    <property type="entry name" value="Periplasmic binding protein-like II"/>
    <property type="match status" value="2"/>
</dbReference>
<dbReference type="GeneID" id="82813323"/>
<comment type="caution">
    <text evidence="8">The sequence shown here is derived from an EMBL/GenBank/DDBJ whole genome shotgun (WGS) entry which is preliminary data.</text>
</comment>
<feature type="region of interest" description="Disordered" evidence="5">
    <location>
        <begin position="25"/>
        <end position="49"/>
    </location>
</feature>
<dbReference type="Proteomes" id="UP000276178">
    <property type="component" value="Unassembled WGS sequence"/>
</dbReference>
<dbReference type="GO" id="GO:0030288">
    <property type="term" value="C:outer membrane-bounded periplasmic space"/>
    <property type="evidence" value="ECO:0007669"/>
    <property type="project" value="TreeGrafter"/>
</dbReference>
<comment type="similarity">
    <text evidence="1">Belongs to the bacterial solute-binding protein 1 family.</text>
</comment>
<dbReference type="InterPro" id="IPR026045">
    <property type="entry name" value="Ferric-bd"/>
</dbReference>
<reference evidence="8 9" key="1">
    <citation type="submission" date="2018-10" db="EMBL/GenBank/DDBJ databases">
        <title>Phylogenomics of Brevibacillus.</title>
        <authorList>
            <person name="Dunlap C."/>
        </authorList>
    </citation>
    <scope>NUCLEOTIDE SEQUENCE [LARGE SCALE GENOMIC DNA]</scope>
    <source>
        <strain evidence="8 9">NRRL NRS 1219</strain>
    </source>
</reference>
<dbReference type="PROSITE" id="PS51257">
    <property type="entry name" value="PROKAR_LIPOPROTEIN"/>
    <property type="match status" value="1"/>
</dbReference>
<evidence type="ECO:0000313" key="8">
    <source>
        <dbReference type="EMBL" id="RNB53772.1"/>
    </source>
</evidence>
<dbReference type="PANTHER" id="PTHR30006:SF15">
    <property type="entry name" value="IRON-UTILIZATION PERIPLASMIC PROTEIN"/>
    <property type="match status" value="1"/>
</dbReference>
<evidence type="ECO:0000256" key="6">
    <source>
        <dbReference type="SAM" id="SignalP"/>
    </source>
</evidence>
<dbReference type="Proteomes" id="UP000317180">
    <property type="component" value="Unassembled WGS sequence"/>
</dbReference>
<evidence type="ECO:0000256" key="3">
    <source>
        <dbReference type="ARBA" id="ARBA00022729"/>
    </source>
</evidence>
<gene>
    <name evidence="7" type="primary">idiA</name>
    <name evidence="7" type="ORF">BAG01nite_43270</name>
    <name evidence="8" type="ORF">EB820_15570</name>
</gene>
<evidence type="ECO:0000256" key="2">
    <source>
        <dbReference type="ARBA" id="ARBA00022496"/>
    </source>
</evidence>
<evidence type="ECO:0000256" key="5">
    <source>
        <dbReference type="SAM" id="MobiDB-lite"/>
    </source>
</evidence>
<dbReference type="Pfam" id="PF13343">
    <property type="entry name" value="SBP_bac_6"/>
    <property type="match status" value="1"/>
</dbReference>
<feature type="chain" id="PRO_5039245507" evidence="6">
    <location>
        <begin position="22"/>
        <end position="369"/>
    </location>
</feature>
<accession>A0A3M8ARH5</accession>
<keyword evidence="4" id="KW-0479">Metal-binding</keyword>
<dbReference type="GO" id="GO:0006826">
    <property type="term" value="P:iron ion transport"/>
    <property type="evidence" value="ECO:0007669"/>
    <property type="project" value="UniProtKB-KW"/>
</dbReference>
<dbReference type="RefSeq" id="WP_005830072.1">
    <property type="nucleotide sequence ID" value="NZ_BJOD01000063.1"/>
</dbReference>
<organism evidence="8 9">
    <name type="scientific">Brevibacillus agri</name>
    <dbReference type="NCBI Taxonomy" id="51101"/>
    <lineage>
        <taxon>Bacteria</taxon>
        <taxon>Bacillati</taxon>
        <taxon>Bacillota</taxon>
        <taxon>Bacilli</taxon>
        <taxon>Bacillales</taxon>
        <taxon>Paenibacillaceae</taxon>
        <taxon>Brevibacillus</taxon>
    </lineage>
</organism>
<feature type="binding site" evidence="4">
    <location>
        <position position="63"/>
    </location>
    <ligand>
        <name>Fe cation</name>
        <dbReference type="ChEBI" id="CHEBI:24875"/>
    </ligand>
</feature>
<dbReference type="PIRSF" id="PIRSF002825">
    <property type="entry name" value="CfbpA"/>
    <property type="match status" value="1"/>
</dbReference>
<dbReference type="GO" id="GO:0046872">
    <property type="term" value="F:metal ion binding"/>
    <property type="evidence" value="ECO:0007669"/>
    <property type="project" value="UniProtKB-KW"/>
</dbReference>
<evidence type="ECO:0000313" key="7">
    <source>
        <dbReference type="EMBL" id="GED28225.1"/>
    </source>
</evidence>
<protein>
    <submittedName>
        <fullName evidence="8">Fe(3+) ABC transporter substrate-binding protein</fullName>
    </submittedName>
    <submittedName>
        <fullName evidence="7">Iron deficiency-induced protein A</fullName>
    </submittedName>
</protein>
<evidence type="ECO:0000313" key="9">
    <source>
        <dbReference type="Proteomes" id="UP000276178"/>
    </source>
</evidence>
<feature type="binding site" evidence="4">
    <location>
        <position position="251"/>
    </location>
    <ligand>
        <name>Fe cation</name>
        <dbReference type="ChEBI" id="CHEBI:24875"/>
    </ligand>
</feature>
<dbReference type="EMBL" id="BJOD01000063">
    <property type="protein sequence ID" value="GED28225.1"/>
    <property type="molecule type" value="Genomic_DNA"/>
</dbReference>
<keyword evidence="3 6" id="KW-0732">Signal</keyword>
<evidence type="ECO:0000313" key="10">
    <source>
        <dbReference type="Proteomes" id="UP000317180"/>
    </source>
</evidence>
<keyword evidence="2" id="KW-0813">Transport</keyword>